<dbReference type="InterPro" id="IPR029058">
    <property type="entry name" value="AB_hydrolase_fold"/>
</dbReference>
<dbReference type="RefSeq" id="WP_089837110.1">
    <property type="nucleotide sequence ID" value="NZ_FNBN01000009.1"/>
</dbReference>
<name>A0A1G8AGL2_CHIFI</name>
<accession>A0A1G8AGL2</accession>
<dbReference type="Gene3D" id="3.40.50.1820">
    <property type="entry name" value="alpha/beta hydrolase"/>
    <property type="match status" value="1"/>
</dbReference>
<dbReference type="Proteomes" id="UP000199045">
    <property type="component" value="Unassembled WGS sequence"/>
</dbReference>
<feature type="chain" id="PRO_5011472337" evidence="1">
    <location>
        <begin position="26"/>
        <end position="464"/>
    </location>
</feature>
<protein>
    <submittedName>
        <fullName evidence="2">Acetyl xylan esterase (AXE1)</fullName>
    </submittedName>
</protein>
<feature type="signal peptide" evidence="1">
    <location>
        <begin position="1"/>
        <end position="25"/>
    </location>
</feature>
<dbReference type="SUPFAM" id="SSF53474">
    <property type="entry name" value="alpha/beta-Hydrolases"/>
    <property type="match status" value="1"/>
</dbReference>
<reference evidence="3" key="1">
    <citation type="submission" date="2016-10" db="EMBL/GenBank/DDBJ databases">
        <authorList>
            <person name="Varghese N."/>
            <person name="Submissions S."/>
        </authorList>
    </citation>
    <scope>NUCLEOTIDE SEQUENCE [LARGE SCALE GENOMIC DNA]</scope>
    <source>
        <strain evidence="3">DSM 527</strain>
    </source>
</reference>
<dbReference type="PANTHER" id="PTHR22946">
    <property type="entry name" value="DIENELACTONE HYDROLASE DOMAIN-CONTAINING PROTEIN-RELATED"/>
    <property type="match status" value="1"/>
</dbReference>
<dbReference type="STRING" id="104663.SAMN04488121_109246"/>
<dbReference type="InterPro" id="IPR050261">
    <property type="entry name" value="FrsA_esterase"/>
</dbReference>
<sequence>MKRTTRFLVPLLGCLLLLNTHCLYAQQTSDSAYKRPLKTVLEDVQKRYNIRIKYTDKQVAGKYVAYADWRYRPTLEATLDNILTPLDLKVRKDKDAYKLNEYEYYRWAVADGWAELDRIAAQYHNLPEWEQRKAQLKPCIREALQLDHLPAAPASKPIITEERKFDGYTVRNIAIEILPGLYINGSLYKPAKYKGKIPVILNPDGHWQQQRYRPDCQYRCATLARMGAMAFSYDLFAWGESLLQFEEADHRRSLAMTIQALGAIRILDYLLALKDADTARVGITGGSGGGSHTVLMAAIDDRIKVSAPVVAISSYFYGGCPCESGMPIHACGNRTDNVEIAALAAPHPQLLVSDGGDWTDKMPEHDLPYLQTVYAYYNQRDKVSNVHLPGEGHDFGINKRKPIYDFMAKYLRLDMNAADESKITIENAPALYVFGEKGEQLPANAIHGFAQLEQVWKTAINSHE</sequence>
<evidence type="ECO:0000313" key="3">
    <source>
        <dbReference type="Proteomes" id="UP000199045"/>
    </source>
</evidence>
<evidence type="ECO:0000313" key="2">
    <source>
        <dbReference type="EMBL" id="SDH20019.1"/>
    </source>
</evidence>
<dbReference type="PANTHER" id="PTHR22946:SF8">
    <property type="entry name" value="ACETYL XYLAN ESTERASE DOMAIN-CONTAINING PROTEIN"/>
    <property type="match status" value="1"/>
</dbReference>
<gene>
    <name evidence="2" type="ORF">SAMN04488121_109246</name>
</gene>
<keyword evidence="1" id="KW-0732">Signal</keyword>
<dbReference type="AlphaFoldDB" id="A0A1G8AGL2"/>
<dbReference type="EMBL" id="FNBN01000009">
    <property type="protein sequence ID" value="SDH20019.1"/>
    <property type="molecule type" value="Genomic_DNA"/>
</dbReference>
<evidence type="ECO:0000256" key="1">
    <source>
        <dbReference type="SAM" id="SignalP"/>
    </source>
</evidence>
<organism evidence="2 3">
    <name type="scientific">Chitinophaga filiformis</name>
    <name type="common">Myxococcus filiformis</name>
    <name type="synonym">Flexibacter filiformis</name>
    <dbReference type="NCBI Taxonomy" id="104663"/>
    <lineage>
        <taxon>Bacteria</taxon>
        <taxon>Pseudomonadati</taxon>
        <taxon>Bacteroidota</taxon>
        <taxon>Chitinophagia</taxon>
        <taxon>Chitinophagales</taxon>
        <taxon>Chitinophagaceae</taxon>
        <taxon>Chitinophaga</taxon>
    </lineage>
</organism>
<dbReference type="OrthoDB" id="3668964at2"/>
<proteinExistence type="predicted"/>